<organism evidence="1 2">
    <name type="scientific">Lineolata rhizophorae</name>
    <dbReference type="NCBI Taxonomy" id="578093"/>
    <lineage>
        <taxon>Eukaryota</taxon>
        <taxon>Fungi</taxon>
        <taxon>Dikarya</taxon>
        <taxon>Ascomycota</taxon>
        <taxon>Pezizomycotina</taxon>
        <taxon>Dothideomycetes</taxon>
        <taxon>Dothideomycetes incertae sedis</taxon>
        <taxon>Lineolatales</taxon>
        <taxon>Lineolataceae</taxon>
        <taxon>Lineolata</taxon>
    </lineage>
</organism>
<dbReference type="Proteomes" id="UP000799766">
    <property type="component" value="Unassembled WGS sequence"/>
</dbReference>
<dbReference type="PANTHER" id="PTHR40257">
    <property type="match status" value="1"/>
</dbReference>
<dbReference type="EMBL" id="MU001670">
    <property type="protein sequence ID" value="KAF2462042.1"/>
    <property type="molecule type" value="Genomic_DNA"/>
</dbReference>
<evidence type="ECO:0008006" key="3">
    <source>
        <dbReference type="Google" id="ProtNLM"/>
    </source>
</evidence>
<name>A0A6A6PDZ9_9PEZI</name>
<accession>A0A6A6PDZ9</accession>
<proteinExistence type="predicted"/>
<gene>
    <name evidence="1" type="ORF">BDY21DRAFT_418031</name>
</gene>
<evidence type="ECO:0000313" key="2">
    <source>
        <dbReference type="Proteomes" id="UP000799766"/>
    </source>
</evidence>
<protein>
    <recommendedName>
        <fullName evidence="3">DUF1330 domain-containing protein</fullName>
    </recommendedName>
</protein>
<keyword evidence="2" id="KW-1185">Reference proteome</keyword>
<dbReference type="AlphaFoldDB" id="A0A6A6PDZ9"/>
<dbReference type="Gene3D" id="3.30.70.100">
    <property type="match status" value="1"/>
</dbReference>
<dbReference type="OrthoDB" id="265717at2759"/>
<dbReference type="PANTHER" id="PTHR40257:SF1">
    <property type="entry name" value="DUF1330 DOMAIN-CONTAINING PROTEIN"/>
    <property type="match status" value="1"/>
</dbReference>
<sequence length="258" mass="28770">MQSTLLCDIYLLRLTQSINDFKVTVTRSALKPLVIGTATEWMLKPHTLSVELVSRPWDIFLLVESSSEGLPAEVKSAIASQWKTSANISSSMTESLMKDNHSLLNPSPDHIPPLTGSLQKPRVIDPDLEVNFTPEIEEWTKSFSATDEGKRPVSMLNLLAYNEGKRDTFLGYIEVFNEAVGAKRGAMGKLFGSVPEDQRESSGGWEDIALVHYPSIWHFADLIASEEYRECDRKYKQGAVKDCGILCITSKRDTSLLS</sequence>
<evidence type="ECO:0000313" key="1">
    <source>
        <dbReference type="EMBL" id="KAF2462042.1"/>
    </source>
</evidence>
<reference evidence="1" key="1">
    <citation type="journal article" date="2020" name="Stud. Mycol.">
        <title>101 Dothideomycetes genomes: a test case for predicting lifestyles and emergence of pathogens.</title>
        <authorList>
            <person name="Haridas S."/>
            <person name="Albert R."/>
            <person name="Binder M."/>
            <person name="Bloem J."/>
            <person name="Labutti K."/>
            <person name="Salamov A."/>
            <person name="Andreopoulos B."/>
            <person name="Baker S."/>
            <person name="Barry K."/>
            <person name="Bills G."/>
            <person name="Bluhm B."/>
            <person name="Cannon C."/>
            <person name="Castanera R."/>
            <person name="Culley D."/>
            <person name="Daum C."/>
            <person name="Ezra D."/>
            <person name="Gonzalez J."/>
            <person name="Henrissat B."/>
            <person name="Kuo A."/>
            <person name="Liang C."/>
            <person name="Lipzen A."/>
            <person name="Lutzoni F."/>
            <person name="Magnuson J."/>
            <person name="Mondo S."/>
            <person name="Nolan M."/>
            <person name="Ohm R."/>
            <person name="Pangilinan J."/>
            <person name="Park H.-J."/>
            <person name="Ramirez L."/>
            <person name="Alfaro M."/>
            <person name="Sun H."/>
            <person name="Tritt A."/>
            <person name="Yoshinaga Y."/>
            <person name="Zwiers L.-H."/>
            <person name="Turgeon B."/>
            <person name="Goodwin S."/>
            <person name="Spatafora J."/>
            <person name="Crous P."/>
            <person name="Grigoriev I."/>
        </authorList>
    </citation>
    <scope>NUCLEOTIDE SEQUENCE</scope>
    <source>
        <strain evidence="1">ATCC 16933</strain>
    </source>
</reference>